<feature type="compositionally biased region" description="Basic and acidic residues" evidence="7">
    <location>
        <begin position="1081"/>
        <end position="1128"/>
    </location>
</feature>
<feature type="compositionally biased region" description="Basic residues" evidence="7">
    <location>
        <begin position="1202"/>
        <end position="1213"/>
    </location>
</feature>
<dbReference type="GO" id="GO:0008285">
    <property type="term" value="P:negative regulation of cell population proliferation"/>
    <property type="evidence" value="ECO:0007669"/>
    <property type="project" value="TreeGrafter"/>
</dbReference>
<feature type="compositionally biased region" description="Basic residues" evidence="7">
    <location>
        <begin position="1243"/>
        <end position="1252"/>
    </location>
</feature>
<feature type="region of interest" description="Disordered" evidence="7">
    <location>
        <begin position="1031"/>
        <end position="1286"/>
    </location>
</feature>
<keyword evidence="5" id="KW-0472">Membrane</keyword>
<dbReference type="GO" id="GO:0016020">
    <property type="term" value="C:membrane"/>
    <property type="evidence" value="ECO:0007669"/>
    <property type="project" value="UniProtKB-SubCell"/>
</dbReference>
<reference evidence="8 9" key="1">
    <citation type="submission" date="2018-09" db="EMBL/GenBank/DDBJ databases">
        <title>Murine metabolic-syndrome-specific gut microbial biobank.</title>
        <authorList>
            <person name="Liu C."/>
        </authorList>
    </citation>
    <scope>NUCLEOTIDE SEQUENCE [LARGE SCALE GENOMIC DNA]</scope>
    <source>
        <strain evidence="8 9">C-30</strain>
    </source>
</reference>
<evidence type="ECO:0008006" key="10">
    <source>
        <dbReference type="Google" id="ProtNLM"/>
    </source>
</evidence>
<evidence type="ECO:0000313" key="9">
    <source>
        <dbReference type="Proteomes" id="UP000289316"/>
    </source>
</evidence>
<dbReference type="InterPro" id="IPR052403">
    <property type="entry name" value="LINC-complex_assoc"/>
</dbReference>
<dbReference type="GO" id="GO:0005737">
    <property type="term" value="C:cytoplasm"/>
    <property type="evidence" value="ECO:0007669"/>
    <property type="project" value="TreeGrafter"/>
</dbReference>
<gene>
    <name evidence="8" type="ORF">D6C19_08505</name>
</gene>
<dbReference type="PANTHER" id="PTHR47535">
    <property type="entry name" value="MUSCLE-SPECIFIC PROTEIN 300 KDA, ISOFORM G"/>
    <property type="match status" value="1"/>
</dbReference>
<evidence type="ECO:0000256" key="6">
    <source>
        <dbReference type="SAM" id="Coils"/>
    </source>
</evidence>
<dbReference type="PANTHER" id="PTHR47535:SF7">
    <property type="entry name" value="CALMIN"/>
    <property type="match status" value="1"/>
</dbReference>
<feature type="compositionally biased region" description="Basic and acidic residues" evidence="7">
    <location>
        <begin position="1046"/>
        <end position="1058"/>
    </location>
</feature>
<keyword evidence="4" id="KW-1133">Transmembrane helix</keyword>
<dbReference type="EMBL" id="QZFR01000067">
    <property type="protein sequence ID" value="RXV70540.1"/>
    <property type="molecule type" value="Genomic_DNA"/>
</dbReference>
<proteinExistence type="predicted"/>
<evidence type="ECO:0000256" key="2">
    <source>
        <dbReference type="ARBA" id="ARBA00022692"/>
    </source>
</evidence>
<dbReference type="OrthoDB" id="2145500at2"/>
<evidence type="ECO:0000256" key="5">
    <source>
        <dbReference type="ARBA" id="ARBA00023136"/>
    </source>
</evidence>
<feature type="compositionally biased region" description="Basic and acidic residues" evidence="7">
    <location>
        <begin position="1191"/>
        <end position="1201"/>
    </location>
</feature>
<accession>A0A4Q2AMN9</accession>
<evidence type="ECO:0000313" key="8">
    <source>
        <dbReference type="EMBL" id="RXV70540.1"/>
    </source>
</evidence>
<feature type="coiled-coil region" evidence="6">
    <location>
        <begin position="51"/>
        <end position="137"/>
    </location>
</feature>
<feature type="region of interest" description="Disordered" evidence="7">
    <location>
        <begin position="185"/>
        <end position="225"/>
    </location>
</feature>
<evidence type="ECO:0000256" key="1">
    <source>
        <dbReference type="ARBA" id="ARBA00004370"/>
    </source>
</evidence>
<comment type="subcellular location">
    <subcellularLocation>
        <location evidence="1">Membrane</location>
    </subcellularLocation>
</comment>
<feature type="compositionally biased region" description="Low complexity" evidence="7">
    <location>
        <begin position="1223"/>
        <end position="1241"/>
    </location>
</feature>
<evidence type="ECO:0000256" key="4">
    <source>
        <dbReference type="ARBA" id="ARBA00022989"/>
    </source>
</evidence>
<keyword evidence="3" id="KW-0677">Repeat</keyword>
<feature type="compositionally biased region" description="Basic residues" evidence="7">
    <location>
        <begin position="1270"/>
        <end position="1279"/>
    </location>
</feature>
<dbReference type="Proteomes" id="UP000289316">
    <property type="component" value="Unassembled WGS sequence"/>
</dbReference>
<dbReference type="RefSeq" id="WP_119448400.1">
    <property type="nucleotide sequence ID" value="NZ_QWMU01000056.1"/>
</dbReference>
<organism evidence="8 9">
    <name type="scientific">Ligilactobacillus murinus</name>
    <dbReference type="NCBI Taxonomy" id="1622"/>
    <lineage>
        <taxon>Bacteria</taxon>
        <taxon>Bacillati</taxon>
        <taxon>Bacillota</taxon>
        <taxon>Bacilli</taxon>
        <taxon>Lactobacillales</taxon>
        <taxon>Lactobacillaceae</taxon>
        <taxon>Ligilactobacillus</taxon>
    </lineage>
</organism>
<protein>
    <recommendedName>
        <fullName evidence="10">Phage tail tape measure protein</fullName>
    </recommendedName>
</protein>
<comment type="caution">
    <text evidence="8">The sequence shown here is derived from an EMBL/GenBank/DDBJ whole genome shotgun (WGS) entry which is preliminary data.</text>
</comment>
<sequence length="1710" mass="180695">MANKATIEANIKVTGLSELEKAESVLKSIDKALSSLGKGNSGGFSGMYSDLNKIQVEARQLEANLKDVKNVNLSNVGDKASEGLKKAGNAAEKLTSELKNADRINLTDIGTKASDGLTKAKNQADQLNAELKRASQIDGRMAGRKISEGLKLADRDADNLSASIKKSTSAERELANAAKQVAQAEKESANAAKQGAQAREQAAQASKRAAQEQLQVAKQQEKEPGKIRSAFKEAIGAYTLGNLGANAIMSAGQGIRNIFSGGFDYIKEQQTSQVAWSTNAQSVAKVLGNEMSAKEAQKFSKKMTRDLQGLALSAGNDYSMVSDAALAFYATGKEVSTAGDKKKSMMLTKDMLNLQDAGGLNDAQMQNFVQAVAKSLDQNALSSERMQQLLAANPLYDDFIKKAFKERTGNDWVQGENKYSEFTGEDVVNATHMMASLNGVKNASENMNNSLEGVIRSMKNGSKFLAGNYLSKMAEQLNKAFGGDGKLFSRLSGFFTNEKKMAETAEGLAKSSTKVVETIGKASREVYDIGKSITDATKPFASKFAEGFVDEVKRIGKGVKEGYDSVKGLAKDIGKHIPKGASKKFNEIGESLSNASGKATAFLVAIRGLSKVPGMAGIAQKVAQPIMGILGKIPVIGKGLSGIISKITGIKAPEMTAASKMNGAADKMMAAANKMNSAASGGPGTGVNGKGGPTGTKAGSPILDNAGNVIDYADGNGGTFYRDKNGRIKKPHRGKGAFKGEFNPYLGMDYVPGKTTRMGRYHTGRTVVATPRSNALIAKGTDLLELAQTTRSGRGRWNTFKGKALINLGNLSSTVASSAVGRGASAMGRGASALGRGIAGAGRFLKGGAPMLNAAFSGLDTLNVMATTKSGSRERHEGVGSAVGSGVGATIGMAAGSALGPLGTIAGGALGGWLGGKAGEWFGGKYNEKYGKKPQKTEGQKISEAQQKALDRINSRQWQDAYTGAMSADAENPQEAAKGYKAQAKKNYKLMEAAAKSSSDKAQEAQMELDNAIASGNKDGISKWEKELAKEVKKDDTNKVKSASKQAEKKSSKVKDLENAVYKKQLEDVNKGIISGRKSKKEREKEAKRRTKELLDQDKDYKKAKSEADKAKKALDKAKKEYKDHNGEAYKAPKKKTGASKKESAPKKNSGKNGSHKKTSGSKKASDKTANYRKKEADNAKKATKASQDLAKARKALDKTKPGPKAKTSKSKSKNFGSDSSKKALANANKSAKALVKANKSMKGIKNKKAKVAIKTSGQKDLKKAASSMKKLKNKKTKASIKLSGEKKLGKANKDLKKLKNKKAKVTLNVSGQKKITKATKDLKKLKNKKAKVALSVSGQSKFAKVNKDLKKIKNKKAKVTASVSGQAKLKRLSSDMKRVKNKRARVTASVAGQNKVRAIGKDISKVKNKKATVSVSAIGGAKLGALNTNIKRVKGKNVKVTAQASGQGKVQGLSGAIKQVKDKNAKVTGTVTGTDKVKGLHSAINNLKDKAVKALANVSGTSQVQALVSAINAVRSKTVTITANVKKNGNAAAGTPGARSAFNKLWTGTPSFGNTTSSPAGGGSWASNGGAKAGMYLVNDAPGTDFVEAFKLKNGLVGLFPKQRNLYVPLEEGTQVLNAKDTKKMFKLEKGTPSFDLKMPNLRKLAKGTPGQKTVVEKGDTNVQNSTTNNNTFNINVTVNGKSDDPNLANVIANAIGEKLLQQFPATEV</sequence>
<keyword evidence="2" id="KW-0812">Transmembrane</keyword>
<keyword evidence="6" id="KW-0175">Coiled coil</keyword>
<dbReference type="GO" id="GO:0051015">
    <property type="term" value="F:actin filament binding"/>
    <property type="evidence" value="ECO:0007669"/>
    <property type="project" value="TreeGrafter"/>
</dbReference>
<name>A0A4Q2AMN9_9LACO</name>
<evidence type="ECO:0000256" key="3">
    <source>
        <dbReference type="ARBA" id="ARBA00022737"/>
    </source>
</evidence>
<evidence type="ECO:0000256" key="7">
    <source>
        <dbReference type="SAM" id="MobiDB-lite"/>
    </source>
</evidence>
<feature type="compositionally biased region" description="Low complexity" evidence="7">
    <location>
        <begin position="191"/>
        <end position="213"/>
    </location>
</feature>